<organism evidence="1">
    <name type="scientific">marine sediment metagenome</name>
    <dbReference type="NCBI Taxonomy" id="412755"/>
    <lineage>
        <taxon>unclassified sequences</taxon>
        <taxon>metagenomes</taxon>
        <taxon>ecological metagenomes</taxon>
    </lineage>
</organism>
<dbReference type="EMBL" id="LAZR01061620">
    <property type="protein sequence ID" value="KKK63212.1"/>
    <property type="molecule type" value="Genomic_DNA"/>
</dbReference>
<comment type="caution">
    <text evidence="1">The sequence shown here is derived from an EMBL/GenBank/DDBJ whole genome shotgun (WGS) entry which is preliminary data.</text>
</comment>
<sequence length="31" mass="3545">EFITWGMRVFQESTVEAIVAQLLGNYKGDLE</sequence>
<gene>
    <name evidence="1" type="ORF">LCGC14_2996560</name>
</gene>
<evidence type="ECO:0000313" key="1">
    <source>
        <dbReference type="EMBL" id="KKK63212.1"/>
    </source>
</evidence>
<accession>A0A0F8X282</accession>
<feature type="non-terminal residue" evidence="1">
    <location>
        <position position="1"/>
    </location>
</feature>
<reference evidence="1" key="1">
    <citation type="journal article" date="2015" name="Nature">
        <title>Complex archaea that bridge the gap between prokaryotes and eukaryotes.</title>
        <authorList>
            <person name="Spang A."/>
            <person name="Saw J.H."/>
            <person name="Jorgensen S.L."/>
            <person name="Zaremba-Niedzwiedzka K."/>
            <person name="Martijn J."/>
            <person name="Lind A.E."/>
            <person name="van Eijk R."/>
            <person name="Schleper C."/>
            <person name="Guy L."/>
            <person name="Ettema T.J."/>
        </authorList>
    </citation>
    <scope>NUCLEOTIDE SEQUENCE</scope>
</reference>
<proteinExistence type="predicted"/>
<protein>
    <submittedName>
        <fullName evidence="1">Uncharacterized protein</fullName>
    </submittedName>
</protein>
<name>A0A0F8X282_9ZZZZ</name>
<dbReference type="AlphaFoldDB" id="A0A0F8X282"/>